<name>A0A0D7BU46_9AGAR</name>
<evidence type="ECO:0000313" key="4">
    <source>
        <dbReference type="EMBL" id="KIY73750.1"/>
    </source>
</evidence>
<dbReference type="PROSITE" id="PS50103">
    <property type="entry name" value="ZF_C3H1"/>
    <property type="match status" value="1"/>
</dbReference>
<dbReference type="PANTHER" id="PTHR37543">
    <property type="entry name" value="CCCH ZINC FINGER DNA BINDING PROTEIN (AFU_ORTHOLOGUE AFUA_5G12760)"/>
    <property type="match status" value="1"/>
</dbReference>
<gene>
    <name evidence="4" type="ORF">CYLTODRAFT_416777</name>
</gene>
<feature type="compositionally biased region" description="Low complexity" evidence="2">
    <location>
        <begin position="215"/>
        <end position="224"/>
    </location>
</feature>
<dbReference type="InterPro" id="IPR057683">
    <property type="entry name" value="DUF7923"/>
</dbReference>
<dbReference type="Pfam" id="PF25540">
    <property type="entry name" value="DUF7923"/>
    <property type="match status" value="1"/>
</dbReference>
<keyword evidence="1" id="KW-0863">Zinc-finger</keyword>
<feature type="compositionally biased region" description="Low complexity" evidence="2">
    <location>
        <begin position="234"/>
        <end position="246"/>
    </location>
</feature>
<protein>
    <recommendedName>
        <fullName evidence="3">C3H1-type domain-containing protein</fullName>
    </recommendedName>
</protein>
<reference evidence="4 5" key="1">
    <citation type="journal article" date="2015" name="Fungal Genet. Biol.">
        <title>Evolution of novel wood decay mechanisms in Agaricales revealed by the genome sequences of Fistulina hepatica and Cylindrobasidium torrendii.</title>
        <authorList>
            <person name="Floudas D."/>
            <person name="Held B.W."/>
            <person name="Riley R."/>
            <person name="Nagy L.G."/>
            <person name="Koehler G."/>
            <person name="Ransdell A.S."/>
            <person name="Younus H."/>
            <person name="Chow J."/>
            <person name="Chiniquy J."/>
            <person name="Lipzen A."/>
            <person name="Tritt A."/>
            <person name="Sun H."/>
            <person name="Haridas S."/>
            <person name="LaButti K."/>
            <person name="Ohm R.A."/>
            <person name="Kues U."/>
            <person name="Blanchette R.A."/>
            <person name="Grigoriev I.V."/>
            <person name="Minto R.E."/>
            <person name="Hibbett D.S."/>
        </authorList>
    </citation>
    <scope>NUCLEOTIDE SEQUENCE [LARGE SCALE GENOMIC DNA]</scope>
    <source>
        <strain evidence="4 5">FP15055 ss-10</strain>
    </source>
</reference>
<dbReference type="GO" id="GO:0008270">
    <property type="term" value="F:zinc ion binding"/>
    <property type="evidence" value="ECO:0007669"/>
    <property type="project" value="UniProtKB-KW"/>
</dbReference>
<dbReference type="PANTHER" id="PTHR37543:SF1">
    <property type="entry name" value="CCCH ZINC FINGER DNA BINDING PROTEIN (AFU_ORTHOLOGUE AFUA_5G12760)"/>
    <property type="match status" value="1"/>
</dbReference>
<dbReference type="InterPro" id="IPR000571">
    <property type="entry name" value="Znf_CCCH"/>
</dbReference>
<keyword evidence="5" id="KW-1185">Reference proteome</keyword>
<dbReference type="EMBL" id="KN880434">
    <property type="protein sequence ID" value="KIY73750.1"/>
    <property type="molecule type" value="Genomic_DNA"/>
</dbReference>
<dbReference type="Proteomes" id="UP000054007">
    <property type="component" value="Unassembled WGS sequence"/>
</dbReference>
<proteinExistence type="predicted"/>
<evidence type="ECO:0000259" key="3">
    <source>
        <dbReference type="PROSITE" id="PS50103"/>
    </source>
</evidence>
<evidence type="ECO:0000256" key="2">
    <source>
        <dbReference type="SAM" id="MobiDB-lite"/>
    </source>
</evidence>
<organism evidence="4 5">
    <name type="scientific">Cylindrobasidium torrendii FP15055 ss-10</name>
    <dbReference type="NCBI Taxonomy" id="1314674"/>
    <lineage>
        <taxon>Eukaryota</taxon>
        <taxon>Fungi</taxon>
        <taxon>Dikarya</taxon>
        <taxon>Basidiomycota</taxon>
        <taxon>Agaricomycotina</taxon>
        <taxon>Agaricomycetes</taxon>
        <taxon>Agaricomycetidae</taxon>
        <taxon>Agaricales</taxon>
        <taxon>Marasmiineae</taxon>
        <taxon>Physalacriaceae</taxon>
        <taxon>Cylindrobasidium</taxon>
    </lineage>
</organism>
<keyword evidence="1" id="KW-0862">Zinc</keyword>
<dbReference type="OrthoDB" id="2270193at2759"/>
<feature type="zinc finger region" description="C3H1-type" evidence="1">
    <location>
        <begin position="264"/>
        <end position="293"/>
    </location>
</feature>
<keyword evidence="1" id="KW-0479">Metal-binding</keyword>
<evidence type="ECO:0000313" key="5">
    <source>
        <dbReference type="Proteomes" id="UP000054007"/>
    </source>
</evidence>
<dbReference type="InterPro" id="IPR057654">
    <property type="entry name" value="Znf-CCCH_tandem"/>
</dbReference>
<feature type="domain" description="C3H1-type" evidence="3">
    <location>
        <begin position="264"/>
        <end position="293"/>
    </location>
</feature>
<evidence type="ECO:0000256" key="1">
    <source>
        <dbReference type="PROSITE-ProRule" id="PRU00723"/>
    </source>
</evidence>
<accession>A0A0D7BU46</accession>
<sequence length="356" mass="39160">MLGIDAARLASSQQQVLLERECARLQAELDHVKFTMPPPMVVVAIDGTSALFDTRLLSLGYQGAQEAARSLTAVVQEALEAKQVHFPNTGSKLRFMVNLYIDTVRAEATLIKEGLCSHPGSFRQFLREFSSLAPTFCVIEVSDRLEAQTKIIDSVSYYAKMPSAHLFVVSTPLEHSPALIQDNISFLSAPQKQFFRAPSLFMTYCIPSPPPPPSFTGNTSPGTPLWRRHSGGLPSPKSPASRSISSMTSSEASGMLNPELPLHKQSPPPCNEHYIMGACTKEQGSCKYGHDYKLSPGQLEHLAISAKKAPCNYIKSGEQCPHTNCCWGHVCPNGPDCPYQLKGRCWFREAMHDPRP</sequence>
<dbReference type="AlphaFoldDB" id="A0A0D7BU46"/>
<dbReference type="Pfam" id="PF25543">
    <property type="entry name" value="zf-CCCH_tandem"/>
    <property type="match status" value="1"/>
</dbReference>
<feature type="region of interest" description="Disordered" evidence="2">
    <location>
        <begin position="212"/>
        <end position="256"/>
    </location>
</feature>